<sequence length="262" mass="30076">MNLKLPVIIIIFLLFFVTIADATEYTITPSRNVGKPPGSAIDGKIGHEAQPIPVWFAVLLTIFPQLAVINLESFIVFKSSIYICYVKIKQARSRSREKKEAIYDLIKMNPGMHFRELQRKTGLKKGTFEYHIKNMEHEGQVKAVQNNGKVHYFINNSTYSPEEMKIISVMNNESLKNILLEASTKPLITNKEIAENLELSKSSVSEKLNYLNDIGILNAKKEGWYTFYEISKEYDDAIPNYIANDMYTEQNRIVQKERISSL</sequence>
<dbReference type="InterPro" id="IPR036390">
    <property type="entry name" value="WH_DNA-bd_sf"/>
</dbReference>
<evidence type="ECO:0000313" key="3">
    <source>
        <dbReference type="Proteomes" id="UP001163096"/>
    </source>
</evidence>
<dbReference type="PROSITE" id="PS50987">
    <property type="entry name" value="HTH_ARSR_2"/>
    <property type="match status" value="1"/>
</dbReference>
<organism evidence="2 3">
    <name type="scientific">Methanogenium organophilum</name>
    <dbReference type="NCBI Taxonomy" id="2199"/>
    <lineage>
        <taxon>Archaea</taxon>
        <taxon>Methanobacteriati</taxon>
        <taxon>Methanobacteriota</taxon>
        <taxon>Stenosarchaea group</taxon>
        <taxon>Methanomicrobia</taxon>
        <taxon>Methanomicrobiales</taxon>
        <taxon>Methanomicrobiaceae</taxon>
        <taxon>Methanogenium</taxon>
    </lineage>
</organism>
<proteinExistence type="predicted"/>
<protein>
    <submittedName>
        <fullName evidence="2">Winged helix-turn-helix transcriptional regulator</fullName>
    </submittedName>
</protein>
<gene>
    <name evidence="2" type="ORF">OU421_00575</name>
</gene>
<dbReference type="EMBL" id="CP113361">
    <property type="protein sequence ID" value="WAI01403.1"/>
    <property type="molecule type" value="Genomic_DNA"/>
</dbReference>
<dbReference type="AlphaFoldDB" id="A0A9X9T7I0"/>
<dbReference type="PANTHER" id="PTHR36216">
    <property type="entry name" value="TRANSCRIPTIONAL REGULATOR, TRMB"/>
    <property type="match status" value="1"/>
</dbReference>
<dbReference type="InterPro" id="IPR001845">
    <property type="entry name" value="HTH_ArsR_DNA-bd_dom"/>
</dbReference>
<evidence type="ECO:0000313" key="2">
    <source>
        <dbReference type="EMBL" id="WAI01403.1"/>
    </source>
</evidence>
<dbReference type="PANTHER" id="PTHR36216:SF1">
    <property type="entry name" value="HTH ARSR-TYPE DOMAIN-CONTAINING PROTEIN"/>
    <property type="match status" value="1"/>
</dbReference>
<dbReference type="GO" id="GO:0003700">
    <property type="term" value="F:DNA-binding transcription factor activity"/>
    <property type="evidence" value="ECO:0007669"/>
    <property type="project" value="InterPro"/>
</dbReference>
<name>A0A9X9T7I0_METOG</name>
<dbReference type="Gene3D" id="1.10.10.10">
    <property type="entry name" value="Winged helix-like DNA-binding domain superfamily/Winged helix DNA-binding domain"/>
    <property type="match status" value="2"/>
</dbReference>
<feature type="domain" description="HTH arsR-type" evidence="1">
    <location>
        <begin position="155"/>
        <end position="250"/>
    </location>
</feature>
<dbReference type="KEGG" id="mou:OU421_00575"/>
<dbReference type="GeneID" id="76833551"/>
<dbReference type="RefSeq" id="WP_268186631.1">
    <property type="nucleotide sequence ID" value="NZ_CP113361.1"/>
</dbReference>
<accession>A0A9X9T7I0</accession>
<keyword evidence="3" id="KW-1185">Reference proteome</keyword>
<dbReference type="InterPro" id="IPR056504">
    <property type="entry name" value="HTH_HVO_0163_N"/>
</dbReference>
<evidence type="ECO:0000259" key="1">
    <source>
        <dbReference type="PROSITE" id="PS50987"/>
    </source>
</evidence>
<dbReference type="Proteomes" id="UP001163096">
    <property type="component" value="Chromosome"/>
</dbReference>
<dbReference type="InterPro" id="IPR036388">
    <property type="entry name" value="WH-like_DNA-bd_sf"/>
</dbReference>
<dbReference type="Pfam" id="PF24266">
    <property type="entry name" value="HTH_HVO_0163_N"/>
    <property type="match status" value="1"/>
</dbReference>
<dbReference type="SUPFAM" id="SSF46785">
    <property type="entry name" value="Winged helix' DNA-binding domain"/>
    <property type="match status" value="2"/>
</dbReference>
<reference evidence="2" key="1">
    <citation type="submission" date="2022-11" db="EMBL/GenBank/DDBJ databases">
        <title>Complete genome sequence of Methanogenium organophilum DSM 3596.</title>
        <authorList>
            <person name="Chen S.-C."/>
            <person name="Lai S.-J."/>
            <person name="You Y.-T."/>
        </authorList>
    </citation>
    <scope>NUCLEOTIDE SEQUENCE</scope>
    <source>
        <strain evidence="2">DSM 3596</strain>
    </source>
</reference>